<keyword evidence="6 7" id="KW-0046">Antibiotic resistance</keyword>
<dbReference type="CDD" id="cd05150">
    <property type="entry name" value="APH"/>
    <property type="match status" value="1"/>
</dbReference>
<evidence type="ECO:0000313" key="9">
    <source>
        <dbReference type="EMBL" id="UUI66263.1"/>
    </source>
</evidence>
<keyword evidence="2 7" id="KW-0808">Transferase</keyword>
<dbReference type="RefSeq" id="WP_227564562.1">
    <property type="nucleotide sequence ID" value="NZ_CP101989.1"/>
</dbReference>
<evidence type="ECO:0000313" key="10">
    <source>
        <dbReference type="Proteomes" id="UP001317322"/>
    </source>
</evidence>
<dbReference type="InterPro" id="IPR011009">
    <property type="entry name" value="Kinase-like_dom_sf"/>
</dbReference>
<dbReference type="InterPro" id="IPR024165">
    <property type="entry name" value="Kan/Strep_kinase"/>
</dbReference>
<reference evidence="9 10" key="1">
    <citation type="submission" date="2022-07" db="EMBL/GenBank/DDBJ databases">
        <title>Novel species in genus cellulomonas.</title>
        <authorList>
            <person name="Ye L."/>
        </authorList>
    </citation>
    <scope>NUCLEOTIDE SEQUENCE [LARGE SCALE GENOMIC DNA]</scope>
    <source>
        <strain evidence="10">zg-Y908</strain>
    </source>
</reference>
<keyword evidence="5 7" id="KW-0067">ATP-binding</keyword>
<evidence type="ECO:0000256" key="4">
    <source>
        <dbReference type="ARBA" id="ARBA00022777"/>
    </source>
</evidence>
<sequence>MSDAATEHIVPPEIPRDHVPVPPAVAALAGGSPVEAVWRNQLGGVTFRVGRGRYVKWVPVDVPGLDLAAEARRLAWAAPFTPVPEVLGLGADDDGTWLVTAAVDARSAVVPPWSHRPAEAATAIGAGLRALHDALPVGDCPFDWSARSRVERALEHLAAGDTPAAWSPEHRALSADEARARLLEPPPADELVVCHGDACAPNTLIGDDGTWAAHVDLGRLGVADRWADLAVAAWSTEWNYGPGYDGHVYAAYGVEPDAERIAYYRLLWDAS</sequence>
<evidence type="ECO:0000256" key="3">
    <source>
        <dbReference type="ARBA" id="ARBA00022741"/>
    </source>
</evidence>
<evidence type="ECO:0000259" key="8">
    <source>
        <dbReference type="Pfam" id="PF01636"/>
    </source>
</evidence>
<comment type="similarity">
    <text evidence="1 7">Belongs to the aminoglycoside phosphotransferase family.</text>
</comment>
<keyword evidence="4 7" id="KW-0418">Kinase</keyword>
<dbReference type="InterPro" id="IPR002575">
    <property type="entry name" value="Aminoglycoside_PTrfase"/>
</dbReference>
<evidence type="ECO:0000256" key="7">
    <source>
        <dbReference type="PIRNR" id="PIRNR000706"/>
    </source>
</evidence>
<dbReference type="Proteomes" id="UP001317322">
    <property type="component" value="Chromosome"/>
</dbReference>
<organism evidence="9 10">
    <name type="scientific">Cellulomonas wangsupingiae</name>
    <dbReference type="NCBI Taxonomy" id="2968085"/>
    <lineage>
        <taxon>Bacteria</taxon>
        <taxon>Bacillati</taxon>
        <taxon>Actinomycetota</taxon>
        <taxon>Actinomycetes</taxon>
        <taxon>Micrococcales</taxon>
        <taxon>Cellulomonadaceae</taxon>
        <taxon>Cellulomonas</taxon>
    </lineage>
</organism>
<accession>A0ABY5KCY2</accession>
<dbReference type="Pfam" id="PF01636">
    <property type="entry name" value="APH"/>
    <property type="match status" value="1"/>
</dbReference>
<evidence type="ECO:0000256" key="6">
    <source>
        <dbReference type="ARBA" id="ARBA00023251"/>
    </source>
</evidence>
<evidence type="ECO:0000256" key="1">
    <source>
        <dbReference type="ARBA" id="ARBA00006219"/>
    </source>
</evidence>
<feature type="domain" description="Aminoglycoside phosphotransferase" evidence="8">
    <location>
        <begin position="65"/>
        <end position="261"/>
    </location>
</feature>
<dbReference type="PIRSF" id="PIRSF000706">
    <property type="entry name" value="Kanamycin_kin"/>
    <property type="match status" value="1"/>
</dbReference>
<dbReference type="SUPFAM" id="SSF56112">
    <property type="entry name" value="Protein kinase-like (PK-like)"/>
    <property type="match status" value="1"/>
</dbReference>
<dbReference type="Gene3D" id="3.90.1200.10">
    <property type="match status" value="1"/>
</dbReference>
<keyword evidence="3 7" id="KW-0547">Nucleotide-binding</keyword>
<dbReference type="Gene3D" id="3.30.200.20">
    <property type="entry name" value="Phosphorylase Kinase, domain 1"/>
    <property type="match status" value="1"/>
</dbReference>
<evidence type="ECO:0000256" key="2">
    <source>
        <dbReference type="ARBA" id="ARBA00022679"/>
    </source>
</evidence>
<proteinExistence type="inferred from homology"/>
<gene>
    <name evidence="9" type="ORF">NP075_05975</name>
</gene>
<protein>
    <submittedName>
        <fullName evidence="9">Aminoglycoside 3'-phosphotransferase</fullName>
    </submittedName>
</protein>
<name>A0ABY5KCY2_9CELL</name>
<evidence type="ECO:0000256" key="5">
    <source>
        <dbReference type="ARBA" id="ARBA00022840"/>
    </source>
</evidence>
<dbReference type="EMBL" id="CP101989">
    <property type="protein sequence ID" value="UUI66263.1"/>
    <property type="molecule type" value="Genomic_DNA"/>
</dbReference>
<keyword evidence="10" id="KW-1185">Reference proteome</keyword>